<gene>
    <name evidence="2" type="ORF">PENARI_c025G01304</name>
</gene>
<feature type="region of interest" description="Disordered" evidence="1">
    <location>
        <begin position="1"/>
        <end position="23"/>
    </location>
</feature>
<reference evidence="2 3" key="1">
    <citation type="journal article" date="2016" name="Sci. Rep.">
        <title>Penicillium arizonense, a new, genome sequenced fungal species, reveals a high chemical diversity in secreted metabolites.</title>
        <authorList>
            <person name="Grijseels S."/>
            <person name="Nielsen J.C."/>
            <person name="Randelovic M."/>
            <person name="Nielsen J."/>
            <person name="Nielsen K.F."/>
            <person name="Workman M."/>
            <person name="Frisvad J.C."/>
        </authorList>
    </citation>
    <scope>NUCLEOTIDE SEQUENCE [LARGE SCALE GENOMIC DNA]</scope>
    <source>
        <strain evidence="2 3">CBS 141311</strain>
    </source>
</reference>
<dbReference type="AlphaFoldDB" id="A0A1F5L6J7"/>
<dbReference type="Proteomes" id="UP000177622">
    <property type="component" value="Unassembled WGS sequence"/>
</dbReference>
<comment type="caution">
    <text evidence="2">The sequence shown here is derived from an EMBL/GenBank/DDBJ whole genome shotgun (WGS) entry which is preliminary data.</text>
</comment>
<dbReference type="EMBL" id="LXJU01000025">
    <property type="protein sequence ID" value="OGE48858.1"/>
    <property type="molecule type" value="Genomic_DNA"/>
</dbReference>
<proteinExistence type="predicted"/>
<evidence type="ECO:0000313" key="3">
    <source>
        <dbReference type="Proteomes" id="UP000177622"/>
    </source>
</evidence>
<evidence type="ECO:0000313" key="2">
    <source>
        <dbReference type="EMBL" id="OGE48858.1"/>
    </source>
</evidence>
<accession>A0A1F5L6J7</accession>
<dbReference type="GeneID" id="34580504"/>
<feature type="region of interest" description="Disordered" evidence="1">
    <location>
        <begin position="58"/>
        <end position="81"/>
    </location>
</feature>
<name>A0A1F5L6J7_PENAI</name>
<sequence>MWLRKNGLKGMMPPSREDGTVALSAGERKSSATYDDQYVYAASAIPEDALTVRTLSHKSLSGQTLDSERKKSPSAVKRHGI</sequence>
<evidence type="ECO:0000256" key="1">
    <source>
        <dbReference type="SAM" id="MobiDB-lite"/>
    </source>
</evidence>
<organism evidence="2 3">
    <name type="scientific">Penicillium arizonense</name>
    <dbReference type="NCBI Taxonomy" id="1835702"/>
    <lineage>
        <taxon>Eukaryota</taxon>
        <taxon>Fungi</taxon>
        <taxon>Dikarya</taxon>
        <taxon>Ascomycota</taxon>
        <taxon>Pezizomycotina</taxon>
        <taxon>Eurotiomycetes</taxon>
        <taxon>Eurotiomycetidae</taxon>
        <taxon>Eurotiales</taxon>
        <taxon>Aspergillaceae</taxon>
        <taxon>Penicillium</taxon>
    </lineage>
</organism>
<dbReference type="RefSeq" id="XP_022484312.1">
    <property type="nucleotide sequence ID" value="XM_022635770.1"/>
</dbReference>
<keyword evidence="3" id="KW-1185">Reference proteome</keyword>
<protein>
    <submittedName>
        <fullName evidence="2">Uncharacterized protein</fullName>
    </submittedName>
</protein>